<dbReference type="RefSeq" id="WP_184098209.1">
    <property type="nucleotide sequence ID" value="NZ_JACIJH010000006.1"/>
</dbReference>
<dbReference type="InterPro" id="IPR011708">
    <property type="entry name" value="DNA_pol3_alpha_NTPase_dom"/>
</dbReference>
<comment type="subunit">
    <text evidence="11">DNA polymerase III contains a core (composed of alpha, epsilon and theta chains) that associates with a tau subunit. This core dimerizes to form the POLIII' complex. PolIII' associates with the gamma complex (composed of gamma, delta, delta', psi and chi chains) and with the beta chain to form the complete DNA polymerase III complex.</text>
</comment>
<reference evidence="14 15" key="1">
    <citation type="submission" date="2020-08" db="EMBL/GenBank/DDBJ databases">
        <title>Genomic Encyclopedia of Type Strains, Phase IV (KMG-IV): sequencing the most valuable type-strain genomes for metagenomic binning, comparative biology and taxonomic classification.</title>
        <authorList>
            <person name="Goeker M."/>
        </authorList>
    </citation>
    <scope>NUCLEOTIDE SEQUENCE [LARGE SCALE GENOMIC DNA]</scope>
    <source>
        <strain evidence="14 15">DSM 27163</strain>
    </source>
</reference>
<dbReference type="PANTHER" id="PTHR32294">
    <property type="entry name" value="DNA POLYMERASE III SUBUNIT ALPHA"/>
    <property type="match status" value="1"/>
</dbReference>
<evidence type="ECO:0000256" key="5">
    <source>
        <dbReference type="ARBA" id="ARBA00022490"/>
    </source>
</evidence>
<dbReference type="Pfam" id="PF17657">
    <property type="entry name" value="DNA_pol3_finger"/>
    <property type="match status" value="1"/>
</dbReference>
<evidence type="ECO:0000256" key="11">
    <source>
        <dbReference type="ARBA" id="ARBA00026073"/>
    </source>
</evidence>
<dbReference type="Pfam" id="PF07733">
    <property type="entry name" value="DNA_pol3_alpha"/>
    <property type="match status" value="1"/>
</dbReference>
<dbReference type="Proteomes" id="UP000537161">
    <property type="component" value="Unassembled WGS sequence"/>
</dbReference>
<dbReference type="CDD" id="cd07433">
    <property type="entry name" value="PHP_PolIIIA_DnaE1"/>
    <property type="match status" value="1"/>
</dbReference>
<dbReference type="GO" id="GO:0005737">
    <property type="term" value="C:cytoplasm"/>
    <property type="evidence" value="ECO:0007669"/>
    <property type="project" value="UniProtKB-SubCell"/>
</dbReference>
<feature type="domain" description="Polymerase/histidinol phosphatase N-terminal" evidence="13">
    <location>
        <begin position="7"/>
        <end position="74"/>
    </location>
</feature>
<dbReference type="NCBIfam" id="NF004226">
    <property type="entry name" value="PRK05673.1"/>
    <property type="match status" value="1"/>
</dbReference>
<evidence type="ECO:0000256" key="6">
    <source>
        <dbReference type="ARBA" id="ARBA00022679"/>
    </source>
</evidence>
<evidence type="ECO:0000256" key="1">
    <source>
        <dbReference type="ARBA" id="ARBA00004496"/>
    </source>
</evidence>
<comment type="catalytic activity">
    <reaction evidence="12">
        <text>DNA(n) + a 2'-deoxyribonucleoside 5'-triphosphate = DNA(n+1) + diphosphate</text>
        <dbReference type="Rhea" id="RHEA:22508"/>
        <dbReference type="Rhea" id="RHEA-COMP:17339"/>
        <dbReference type="Rhea" id="RHEA-COMP:17340"/>
        <dbReference type="ChEBI" id="CHEBI:33019"/>
        <dbReference type="ChEBI" id="CHEBI:61560"/>
        <dbReference type="ChEBI" id="CHEBI:173112"/>
        <dbReference type="EC" id="2.7.7.7"/>
    </reaction>
</comment>
<evidence type="ECO:0000256" key="4">
    <source>
        <dbReference type="ARBA" id="ARBA00019114"/>
    </source>
</evidence>
<dbReference type="PANTHER" id="PTHR32294:SF0">
    <property type="entry name" value="DNA POLYMERASE III SUBUNIT ALPHA"/>
    <property type="match status" value="1"/>
</dbReference>
<evidence type="ECO:0000256" key="12">
    <source>
        <dbReference type="ARBA" id="ARBA00049244"/>
    </source>
</evidence>
<dbReference type="InterPro" id="IPR049821">
    <property type="entry name" value="PolIIIA_DnaE1_PHP"/>
</dbReference>
<keyword evidence="9" id="KW-0239">DNA-directed DNA polymerase</keyword>
<evidence type="ECO:0000313" key="15">
    <source>
        <dbReference type="Proteomes" id="UP000537161"/>
    </source>
</evidence>
<dbReference type="SUPFAM" id="SSF160975">
    <property type="entry name" value="AF1531-like"/>
    <property type="match status" value="1"/>
</dbReference>
<dbReference type="InterPro" id="IPR041931">
    <property type="entry name" value="DNA_pol3_alpha_thumb_dom"/>
</dbReference>
<keyword evidence="5" id="KW-0963">Cytoplasm</keyword>
<comment type="caution">
    <text evidence="14">The sequence shown here is derived from an EMBL/GenBank/DDBJ whole genome shotgun (WGS) entry which is preliminary data.</text>
</comment>
<dbReference type="Pfam" id="PF02811">
    <property type="entry name" value="PHP"/>
    <property type="match status" value="1"/>
</dbReference>
<name>A0A7W9EQV5_9SPHN</name>
<evidence type="ECO:0000256" key="3">
    <source>
        <dbReference type="ARBA" id="ARBA00012417"/>
    </source>
</evidence>
<evidence type="ECO:0000313" key="14">
    <source>
        <dbReference type="EMBL" id="MBB5706889.1"/>
    </source>
</evidence>
<evidence type="ECO:0000256" key="2">
    <source>
        <dbReference type="ARBA" id="ARBA00009496"/>
    </source>
</evidence>
<keyword evidence="8" id="KW-0235">DNA replication</keyword>
<evidence type="ECO:0000256" key="8">
    <source>
        <dbReference type="ARBA" id="ARBA00022705"/>
    </source>
</evidence>
<dbReference type="InterPro" id="IPR029460">
    <property type="entry name" value="DNAPol_HHH"/>
</dbReference>
<dbReference type="Gene3D" id="1.10.150.870">
    <property type="match status" value="1"/>
</dbReference>
<keyword evidence="7 14" id="KW-0548">Nucleotidyltransferase</keyword>
<dbReference type="GO" id="GO:0006260">
    <property type="term" value="P:DNA replication"/>
    <property type="evidence" value="ECO:0007669"/>
    <property type="project" value="UniProtKB-KW"/>
</dbReference>
<evidence type="ECO:0000256" key="7">
    <source>
        <dbReference type="ARBA" id="ARBA00022695"/>
    </source>
</evidence>
<gene>
    <name evidence="14" type="ORF">FHR21_002248</name>
</gene>
<keyword evidence="6 14" id="KW-0808">Transferase</keyword>
<dbReference type="InterPro" id="IPR004013">
    <property type="entry name" value="PHP_dom"/>
</dbReference>
<dbReference type="InterPro" id="IPR004805">
    <property type="entry name" value="DnaE2/DnaE/PolC"/>
</dbReference>
<dbReference type="InterPro" id="IPR003141">
    <property type="entry name" value="Pol/His_phosphatase_N"/>
</dbReference>
<dbReference type="AlphaFoldDB" id="A0A7W9EQV5"/>
<comment type="subcellular location">
    <subcellularLocation>
        <location evidence="1">Cytoplasm</location>
    </subcellularLocation>
</comment>
<dbReference type="CDD" id="cd04485">
    <property type="entry name" value="DnaE_OBF"/>
    <property type="match status" value="1"/>
</dbReference>
<dbReference type="NCBIfam" id="TIGR00594">
    <property type="entry name" value="polc"/>
    <property type="match status" value="1"/>
</dbReference>
<dbReference type="EC" id="2.7.7.7" evidence="3"/>
<dbReference type="GO" id="GO:0008408">
    <property type="term" value="F:3'-5' exonuclease activity"/>
    <property type="evidence" value="ECO:0007669"/>
    <property type="project" value="InterPro"/>
</dbReference>
<protein>
    <recommendedName>
        <fullName evidence="4">DNA polymerase III subunit alpha</fullName>
        <ecNumber evidence="3">2.7.7.7</ecNumber>
    </recommendedName>
</protein>
<sequence>MAYSPFVPLRVFSSFTMLEGAIDPKAIAKAARERGFPAVAVADRNGLYGVMAFGEACKAAGVQPIVGAFLSVARPGQRLANGAPMIDWLALYAQDETGYNNLCALVSAAHLDRPIEQEPHVVLSALAGRTDGLICLTGGGEGALARLLAGEQQSAAEAYVEQLEALFGGRLYVELSRRGDATEAAAEKALIDLAYARALPLVATNPANFVEPQFHPAHDAMLCIAQSAYVESEDRRASNPEAWLKSAEVMEDAFSDLPEAIRNTLVIAQRCAFMAPKRKPILPSLAGDREGEAAQLARDAHAGLAARLALYPDLGEEERNAYVARLDFEVGVITQMGFPGYFLIVADFIKWAKAHDIPVGPGRGSGAGSVVAWALTITDLDPLKLGLLFERFLNPERVSMPDFDIDFCETRRGEVIRYVQEKYGRDTVAQIITFGKLKARAVLKDTGRVLQMSYGQVDRLAKLVPNHPTDPWTLERALNGVSELMTEYKQDDGVRRLFDMARQLEGLPRHSSTHAAGVVIGDRPLDQLVPLYRDPRSDMPVTQFDMKYVETAGLVKFDFLGLKTLSVLKEARRLLALRGVDVDLDQLAWDDPGVYELLQRGDTVGVFQLESEGMRRTLSAVKPTNFGDIIALVALYRPGPMDNIPLFGARKNGREAIAYPHPLLEGILAETYGIFVYQEQVMQAAQILAGYSLGGADLLRRAMGKKVQAEMDAQRDTFVKGCGEHNGIDAKAANELFDLIDKFAGYGFNKSHAAAYALLSYQTAWLKAHHPHEFFAASMSFDSHQTDKLSIFIDDMRRLDIAVAPPSVNDSEADFSVGRADEGLTVRYALGALKGVGEKAMEALVAERRARGDFASLDDFAGRIDPKLLNRRQIEALAGAGAFDCIESDRPRAFAGAEALLACANSSAHERSTGQGGLFGGDIDLAPVLQLPAAEPWTLGERMTREKEAFGFYFSAHPVEQYQAIVAARGARTYGDICENVVMTPGTRVPATMAAMVESARPRVSQRGNRFLNLTLSDRSGQFQSSCFDEGAGKILETLAADGGCALLSVELDLLEGEETPRVTVRGAQPLADIAASAALQLDCRVDLASAIEEMARILERREGARGRVIVATDDPATGETLRVTLGRNFALDPDVVARLELVAGIVEPGLSLYTPRDFRVRG</sequence>
<accession>A0A7W9EQV5</accession>
<dbReference type="Gene3D" id="1.10.10.1600">
    <property type="entry name" value="Bacterial DNA polymerase III alpha subunit, thumb domain"/>
    <property type="match status" value="1"/>
</dbReference>
<evidence type="ECO:0000256" key="9">
    <source>
        <dbReference type="ARBA" id="ARBA00022932"/>
    </source>
</evidence>
<dbReference type="Gene3D" id="3.20.20.140">
    <property type="entry name" value="Metal-dependent hydrolases"/>
    <property type="match status" value="1"/>
</dbReference>
<comment type="function">
    <text evidence="10">DNA polymerase III is a complex, multichain enzyme responsible for most of the replicative synthesis in bacteria. This DNA polymerase also exhibits 3' to 5' exonuclease activity. The alpha chain is the DNA polymerase.</text>
</comment>
<organism evidence="14 15">
    <name type="scientific">Sphingopyxis panaciterrulae</name>
    <dbReference type="NCBI Taxonomy" id="462372"/>
    <lineage>
        <taxon>Bacteria</taxon>
        <taxon>Pseudomonadati</taxon>
        <taxon>Pseudomonadota</taxon>
        <taxon>Alphaproteobacteria</taxon>
        <taxon>Sphingomonadales</taxon>
        <taxon>Sphingomonadaceae</taxon>
        <taxon>Sphingopyxis</taxon>
    </lineage>
</organism>
<dbReference type="Pfam" id="PF14579">
    <property type="entry name" value="HHH_6"/>
    <property type="match status" value="1"/>
</dbReference>
<dbReference type="SMART" id="SM00481">
    <property type="entry name" value="POLIIIAc"/>
    <property type="match status" value="1"/>
</dbReference>
<dbReference type="GO" id="GO:0003887">
    <property type="term" value="F:DNA-directed DNA polymerase activity"/>
    <property type="evidence" value="ECO:0007669"/>
    <property type="project" value="UniProtKB-KW"/>
</dbReference>
<keyword evidence="15" id="KW-1185">Reference proteome</keyword>
<evidence type="ECO:0000256" key="10">
    <source>
        <dbReference type="ARBA" id="ARBA00025611"/>
    </source>
</evidence>
<dbReference type="InterPro" id="IPR040982">
    <property type="entry name" value="DNA_pol3_finger"/>
</dbReference>
<comment type="similarity">
    <text evidence="2">Belongs to the DNA polymerase type-C family. DnaE subfamily.</text>
</comment>
<proteinExistence type="inferred from homology"/>
<dbReference type="EMBL" id="JACIJH010000006">
    <property type="protein sequence ID" value="MBB5706889.1"/>
    <property type="molecule type" value="Genomic_DNA"/>
</dbReference>
<evidence type="ECO:0000259" key="13">
    <source>
        <dbReference type="SMART" id="SM00481"/>
    </source>
</evidence>